<proteinExistence type="predicted"/>
<dbReference type="EMBL" id="FNVA01000002">
    <property type="protein sequence ID" value="SEG00775.1"/>
    <property type="molecule type" value="Genomic_DNA"/>
</dbReference>
<evidence type="ECO:0000313" key="2">
    <source>
        <dbReference type="EMBL" id="SEG00775.1"/>
    </source>
</evidence>
<sequence>MHVDGATPWIPQSERDREVVRQQMSRLLETSHFRNSRRYPALLRFIVEEALAGHGEFLKERLIGVQVFGRPADYDTAADPVVRVTIAEVRKRIAQYYHDDGHDHEMRIELMPGSYEPIFRPGRDGRLEHLADGAPPEADAHPRAELAPLPAPGLPPLEDTHTSAELIHTASRWRSSRKFWIAVAATALLLASAGSYIGWRETRPTPLEELWEPIVSQHKPVTFILPMAGGKFGDNATLERPVNDADPEPAASSPWVSFLQLETGGENVVFADVTAMTRISDLLTTLHAESHARLNNSTTLDDLRQGPAVLIGGMDNQWALRVFSRLRYGFAGSDADAYWIQDHKDPANRRWSLDLKMKLPSVTRDYALIARIHDDVTGQTEMIAAGIGMSGTAAAGELLVSPEGAAELRKLLGDKAFRDRDFEAVLSTDVVNGSEGSAKILTVVLQ</sequence>
<dbReference type="OrthoDB" id="115074at2"/>
<name>A0A1H5WN96_9BACT</name>
<keyword evidence="3" id="KW-1185">Reference proteome</keyword>
<dbReference type="AlphaFoldDB" id="A0A1H5WN96"/>
<evidence type="ECO:0000313" key="3">
    <source>
        <dbReference type="Proteomes" id="UP000236728"/>
    </source>
</evidence>
<organism evidence="2 3">
    <name type="scientific">Bryocella elongata</name>
    <dbReference type="NCBI Taxonomy" id="863522"/>
    <lineage>
        <taxon>Bacteria</taxon>
        <taxon>Pseudomonadati</taxon>
        <taxon>Acidobacteriota</taxon>
        <taxon>Terriglobia</taxon>
        <taxon>Terriglobales</taxon>
        <taxon>Acidobacteriaceae</taxon>
        <taxon>Bryocella</taxon>
    </lineage>
</organism>
<dbReference type="Proteomes" id="UP000236728">
    <property type="component" value="Unassembled WGS sequence"/>
</dbReference>
<protein>
    <submittedName>
        <fullName evidence="2">Uncharacterized protein</fullName>
    </submittedName>
</protein>
<accession>A0A1H5WN96</accession>
<feature type="region of interest" description="Disordered" evidence="1">
    <location>
        <begin position="126"/>
        <end position="158"/>
    </location>
</feature>
<evidence type="ECO:0000256" key="1">
    <source>
        <dbReference type="SAM" id="MobiDB-lite"/>
    </source>
</evidence>
<reference evidence="2 3" key="1">
    <citation type="submission" date="2016-10" db="EMBL/GenBank/DDBJ databases">
        <authorList>
            <person name="de Groot N.N."/>
        </authorList>
    </citation>
    <scope>NUCLEOTIDE SEQUENCE [LARGE SCALE GENOMIC DNA]</scope>
    <source>
        <strain evidence="2 3">DSM 22489</strain>
    </source>
</reference>
<gene>
    <name evidence="2" type="ORF">SAMN05421819_1661</name>
</gene>